<protein>
    <submittedName>
        <fullName evidence="1">Uncharacterized protein</fullName>
    </submittedName>
</protein>
<dbReference type="AlphaFoldDB" id="A0A0A8ZCT8"/>
<organism evidence="1">
    <name type="scientific">Arundo donax</name>
    <name type="common">Giant reed</name>
    <name type="synonym">Donax arundinaceus</name>
    <dbReference type="NCBI Taxonomy" id="35708"/>
    <lineage>
        <taxon>Eukaryota</taxon>
        <taxon>Viridiplantae</taxon>
        <taxon>Streptophyta</taxon>
        <taxon>Embryophyta</taxon>
        <taxon>Tracheophyta</taxon>
        <taxon>Spermatophyta</taxon>
        <taxon>Magnoliopsida</taxon>
        <taxon>Liliopsida</taxon>
        <taxon>Poales</taxon>
        <taxon>Poaceae</taxon>
        <taxon>PACMAD clade</taxon>
        <taxon>Arundinoideae</taxon>
        <taxon>Arundineae</taxon>
        <taxon>Arundo</taxon>
    </lineage>
</organism>
<proteinExistence type="predicted"/>
<name>A0A0A8ZCT8_ARUDO</name>
<reference evidence="1" key="2">
    <citation type="journal article" date="2015" name="Data Brief">
        <title>Shoot transcriptome of the giant reed, Arundo donax.</title>
        <authorList>
            <person name="Barrero R.A."/>
            <person name="Guerrero F.D."/>
            <person name="Moolhuijzen P."/>
            <person name="Goolsby J.A."/>
            <person name="Tidwell J."/>
            <person name="Bellgard S.E."/>
            <person name="Bellgard M.I."/>
        </authorList>
    </citation>
    <scope>NUCLEOTIDE SEQUENCE</scope>
    <source>
        <tissue evidence="1">Shoot tissue taken approximately 20 cm above the soil surface</tissue>
    </source>
</reference>
<accession>A0A0A8ZCT8</accession>
<reference evidence="1" key="1">
    <citation type="submission" date="2014-09" db="EMBL/GenBank/DDBJ databases">
        <authorList>
            <person name="Magalhaes I.L.F."/>
            <person name="Oliveira U."/>
            <person name="Santos F.R."/>
            <person name="Vidigal T.H.D.A."/>
            <person name="Brescovit A.D."/>
            <person name="Santos A.J."/>
        </authorList>
    </citation>
    <scope>NUCLEOTIDE SEQUENCE</scope>
    <source>
        <tissue evidence="1">Shoot tissue taken approximately 20 cm above the soil surface</tissue>
    </source>
</reference>
<evidence type="ECO:0000313" key="1">
    <source>
        <dbReference type="EMBL" id="JAD37224.1"/>
    </source>
</evidence>
<dbReference type="EMBL" id="GBRH01260671">
    <property type="protein sequence ID" value="JAD37224.1"/>
    <property type="molecule type" value="Transcribed_RNA"/>
</dbReference>
<sequence>MAFLRARREGGIEVKETRNLGREEEYLSC</sequence>